<feature type="region of interest" description="Disordered" evidence="3">
    <location>
        <begin position="129"/>
        <end position="167"/>
    </location>
</feature>
<dbReference type="PANTHER" id="PTHR35273:SF2">
    <property type="entry name" value="ALPHA-GALACTOSIDASE"/>
    <property type="match status" value="1"/>
</dbReference>
<keyword evidence="6" id="KW-0326">Glycosidase</keyword>
<reference evidence="6 7" key="1">
    <citation type="journal article" date="2013" name="BMC Genomics">
        <title>Genomics-driven discovery of the pneumocandin biosynthetic gene cluster in the fungus Glarea lozoyensis.</title>
        <authorList>
            <person name="Chen L."/>
            <person name="Yue Q."/>
            <person name="Zhang X."/>
            <person name="Xiang M."/>
            <person name="Wang C."/>
            <person name="Li S."/>
            <person name="Che Y."/>
            <person name="Ortiz-Lopez F.J."/>
            <person name="Bills G.F."/>
            <person name="Liu X."/>
            <person name="An Z."/>
        </authorList>
    </citation>
    <scope>NUCLEOTIDE SEQUENCE [LARGE SCALE GENOMIC DNA]</scope>
    <source>
        <strain evidence="7">ATCC 20868 / MF5171</strain>
    </source>
</reference>
<evidence type="ECO:0000259" key="5">
    <source>
        <dbReference type="Pfam" id="PF03537"/>
    </source>
</evidence>
<feature type="compositionally biased region" description="Low complexity" evidence="3">
    <location>
        <begin position="129"/>
        <end position="146"/>
    </location>
</feature>
<dbReference type="Pfam" id="PF03537">
    <property type="entry name" value="Glyco_hydro_114"/>
    <property type="match status" value="1"/>
</dbReference>
<organism evidence="6 7">
    <name type="scientific">Glarea lozoyensis (strain ATCC 20868 / MF5171)</name>
    <dbReference type="NCBI Taxonomy" id="1116229"/>
    <lineage>
        <taxon>Eukaryota</taxon>
        <taxon>Fungi</taxon>
        <taxon>Dikarya</taxon>
        <taxon>Ascomycota</taxon>
        <taxon>Pezizomycotina</taxon>
        <taxon>Leotiomycetes</taxon>
        <taxon>Helotiales</taxon>
        <taxon>Helotiaceae</taxon>
        <taxon>Glarea</taxon>
    </lineage>
</organism>
<keyword evidence="7" id="KW-1185">Reference proteome</keyword>
<dbReference type="SUPFAM" id="SSF51445">
    <property type="entry name" value="(Trans)glycosidases"/>
    <property type="match status" value="1"/>
</dbReference>
<evidence type="ECO:0000313" key="7">
    <source>
        <dbReference type="Proteomes" id="UP000016922"/>
    </source>
</evidence>
<dbReference type="eggNOG" id="ENOG502RCTR">
    <property type="taxonomic scope" value="Eukaryota"/>
</dbReference>
<dbReference type="RefSeq" id="XP_008081345.1">
    <property type="nucleotide sequence ID" value="XM_008083154.1"/>
</dbReference>
<feature type="compositionally biased region" description="Polar residues" evidence="3">
    <location>
        <begin position="51"/>
        <end position="75"/>
    </location>
</feature>
<feature type="signal peptide" evidence="4">
    <location>
        <begin position="1"/>
        <end position="21"/>
    </location>
</feature>
<dbReference type="InterPro" id="IPR004352">
    <property type="entry name" value="GH114_TIM-barrel"/>
</dbReference>
<proteinExistence type="predicted"/>
<evidence type="ECO:0000256" key="2">
    <source>
        <dbReference type="ARBA" id="ARBA00012755"/>
    </source>
</evidence>
<dbReference type="Gene3D" id="3.20.20.70">
    <property type="entry name" value="Aldolase class I"/>
    <property type="match status" value="1"/>
</dbReference>
<comment type="catalytic activity">
    <reaction evidence="1">
        <text>Hydrolysis of terminal, non-reducing alpha-D-galactose residues in alpha-D-galactosides, including galactose oligosaccharides, galactomannans and galactolipids.</text>
        <dbReference type="EC" id="3.2.1.22"/>
    </reaction>
</comment>
<protein>
    <recommendedName>
        <fullName evidence="2">alpha-galactosidase</fullName>
        <ecNumber evidence="2">3.2.1.22</ecNumber>
    </recommendedName>
</protein>
<dbReference type="EMBL" id="KE145361">
    <property type="protein sequence ID" value="EPE31616.1"/>
    <property type="molecule type" value="Genomic_DNA"/>
</dbReference>
<feature type="region of interest" description="Disordered" evidence="3">
    <location>
        <begin position="51"/>
        <end position="110"/>
    </location>
</feature>
<dbReference type="AlphaFoldDB" id="S3DHV0"/>
<name>S3DHV0_GLAL2</name>
<dbReference type="OMA" id="ARHIGRC"/>
<dbReference type="HOGENOM" id="CLU_608388_0_0_1"/>
<keyword evidence="4" id="KW-0732">Signal</keyword>
<sequence>MRLNLSVGVAFGLLCIEATSAVAIPKVEVNGLEARHIGRCRHRRCKSKTITATATRPAGTSLTPTIVLTTGNAEPTPTVPGGDDGDDGDDEDEAETDLPESSTVQSTVSQSTSYAVSATSTTLVAVAATTTSEETETTQSVPVETEIYSSPPVLPTDSDQTTESSAPVATKTVLPIPAPTAATSTTSQAPPVTSVTNTLVSGAYWKPAAGLSWQIQLAGQVTDLNIPVDVYDIDYVESSAEMISTLHANNKKVICYFSAGSFESWRPDASSFQASDKGAALEGWDNEWWLNTNSANVRTIMKARLDLAKSKGCDAVDPDNVDVYHNANGLGITEAQSIDYLTFLATEAHARGMAMGLKNGVEMVPQLLDIMDFQVNESCMQFNECDRLAPFITAGKPVFHIEYNDNSATKKRQAATDANCSFKGGPGFSSLLKNPNLDAFAQTCAGTLSP</sequence>
<dbReference type="EC" id="3.2.1.22" evidence="2"/>
<feature type="domain" description="Glycoside-hydrolase family GH114 TIM-barrel" evidence="5">
    <location>
        <begin position="212"/>
        <end position="438"/>
    </location>
</feature>
<keyword evidence="6" id="KW-0378">Hydrolase</keyword>
<dbReference type="GeneID" id="19471413"/>
<feature type="chain" id="PRO_5004508407" description="alpha-galactosidase" evidence="4">
    <location>
        <begin position="22"/>
        <end position="450"/>
    </location>
</feature>
<accession>S3DHV0</accession>
<gene>
    <name evidence="6" type="ORF">GLAREA_12372</name>
</gene>
<feature type="compositionally biased region" description="Acidic residues" evidence="3">
    <location>
        <begin position="83"/>
        <end position="98"/>
    </location>
</feature>
<feature type="compositionally biased region" description="Low complexity" evidence="3">
    <location>
        <begin position="100"/>
        <end position="110"/>
    </location>
</feature>
<evidence type="ECO:0000256" key="4">
    <source>
        <dbReference type="SAM" id="SignalP"/>
    </source>
</evidence>
<dbReference type="PANTHER" id="PTHR35273">
    <property type="entry name" value="ALPHA-1,4 POLYGALACTOSAMINIDASE, PUTATIVE (AFU_ORTHOLOGUE AFUA_3G07890)-RELATED"/>
    <property type="match status" value="1"/>
</dbReference>
<evidence type="ECO:0000313" key="6">
    <source>
        <dbReference type="EMBL" id="EPE31616.1"/>
    </source>
</evidence>
<dbReference type="GO" id="GO:0004557">
    <property type="term" value="F:alpha-galactosidase activity"/>
    <property type="evidence" value="ECO:0007669"/>
    <property type="project" value="UniProtKB-EC"/>
</dbReference>
<evidence type="ECO:0000256" key="3">
    <source>
        <dbReference type="SAM" id="MobiDB-lite"/>
    </source>
</evidence>
<feature type="compositionally biased region" description="Polar residues" evidence="3">
    <location>
        <begin position="157"/>
        <end position="167"/>
    </location>
</feature>
<dbReference type="OrthoDB" id="2108802at2759"/>
<dbReference type="InterPro" id="IPR017853">
    <property type="entry name" value="GH"/>
</dbReference>
<evidence type="ECO:0000256" key="1">
    <source>
        <dbReference type="ARBA" id="ARBA00001255"/>
    </source>
</evidence>
<dbReference type="InterPro" id="IPR013785">
    <property type="entry name" value="Aldolase_TIM"/>
</dbReference>
<dbReference type="KEGG" id="glz:GLAREA_12372"/>
<dbReference type="Proteomes" id="UP000016922">
    <property type="component" value="Unassembled WGS sequence"/>
</dbReference>